<evidence type="ECO:0000313" key="5">
    <source>
        <dbReference type="Proteomes" id="UP001212152"/>
    </source>
</evidence>
<dbReference type="GO" id="GO:0005737">
    <property type="term" value="C:cytoplasm"/>
    <property type="evidence" value="ECO:0007669"/>
    <property type="project" value="TreeGrafter"/>
</dbReference>
<gene>
    <name evidence="4" type="primary">LRRC40_2</name>
    <name evidence="4" type="ORF">HDU87_004967</name>
</gene>
<dbReference type="Pfam" id="PF13516">
    <property type="entry name" value="LRR_6"/>
    <property type="match status" value="1"/>
</dbReference>
<evidence type="ECO:0000256" key="2">
    <source>
        <dbReference type="ARBA" id="ARBA00022737"/>
    </source>
</evidence>
<proteinExistence type="predicted"/>
<evidence type="ECO:0000256" key="1">
    <source>
        <dbReference type="ARBA" id="ARBA00022614"/>
    </source>
</evidence>
<dbReference type="Pfam" id="PF13855">
    <property type="entry name" value="LRR_8"/>
    <property type="match status" value="4"/>
</dbReference>
<dbReference type="PROSITE" id="PS51450">
    <property type="entry name" value="LRR"/>
    <property type="match status" value="3"/>
</dbReference>
<evidence type="ECO:0000256" key="3">
    <source>
        <dbReference type="SAM" id="MobiDB-lite"/>
    </source>
</evidence>
<dbReference type="Proteomes" id="UP001212152">
    <property type="component" value="Unassembled WGS sequence"/>
</dbReference>
<name>A0AAD5TI36_9FUNG</name>
<dbReference type="Gene3D" id="3.80.10.10">
    <property type="entry name" value="Ribonuclease Inhibitor"/>
    <property type="match status" value="3"/>
</dbReference>
<feature type="region of interest" description="Disordered" evidence="3">
    <location>
        <begin position="389"/>
        <end position="424"/>
    </location>
</feature>
<accession>A0AAD5TI36</accession>
<keyword evidence="2" id="KW-0677">Repeat</keyword>
<dbReference type="PANTHER" id="PTHR48051:SF1">
    <property type="entry name" value="RAS SUPPRESSOR PROTEIN 1"/>
    <property type="match status" value="1"/>
</dbReference>
<sequence length="629" mass="67218">MLRGSTPVRASPATTTPARNVSRFKRPQAAFAAAAAQTEGRENTIKKSRASGRLNLSNQQLTTVPDTVFAAAEPEARSKAVDFSFDRSDDGASNWWEAVELLRLLLVDNALTTLDPRIGTFTSLAILDVRNNQLTSLPAELGALEQLAVLNVSGNQLTEFPDVLARLPIVDLNLANNNFETLSENVIGRLAKLQTLDVSGNALAELPGNLPPQLTTLNVAKNKLRDLGRVDLARLTLLSDLDVSDNVLTAVATNASKLPSLVRLDLRRNKLRGAFPGVELNLPACKELYVSFNALTSFTHGFIGSAAMLRTLDFCNNAITELPSEMMGLKELKRLDLSNNNVRTLPPELGLLEGIDVLLFAGNPLRGVPTGSTQRVLAMLRDKIVHGAAVSSTPSSAGTSRASTPGPGSGTLTPSAQESHTRTVELSQRGLTTLDAGMFDGLAFTPAALVLHHNRFDTFPTAGFTGAIAASLTTLVLSHNRLTALPTEAAVLLPNLCHLDLSCNALTQLPATAATPFPSLQELVISRNRLAGTTTITAENLAGFPRLESLIATACGLIAIDADAFLAVDTLRVLDLADNDIAAVPPRLGLCKGLKTLRLGGNRFRVPRREIVDRRCEAILAYLKDRIPT</sequence>
<feature type="compositionally biased region" description="Polar residues" evidence="3">
    <location>
        <begin position="390"/>
        <end position="403"/>
    </location>
</feature>
<comment type="caution">
    <text evidence="4">The sequence shown here is derived from an EMBL/GenBank/DDBJ whole genome shotgun (WGS) entry which is preliminary data.</text>
</comment>
<reference evidence="4" key="1">
    <citation type="submission" date="2020-05" db="EMBL/GenBank/DDBJ databases">
        <title>Phylogenomic resolution of chytrid fungi.</title>
        <authorList>
            <person name="Stajich J.E."/>
            <person name="Amses K."/>
            <person name="Simmons R."/>
            <person name="Seto K."/>
            <person name="Myers J."/>
            <person name="Bonds A."/>
            <person name="Quandt C.A."/>
            <person name="Barry K."/>
            <person name="Liu P."/>
            <person name="Grigoriev I."/>
            <person name="Longcore J.E."/>
            <person name="James T.Y."/>
        </authorList>
    </citation>
    <scope>NUCLEOTIDE SEQUENCE</scope>
    <source>
        <strain evidence="4">JEL0379</strain>
    </source>
</reference>
<dbReference type="AlphaFoldDB" id="A0AAD5TI36"/>
<dbReference type="InterPro" id="IPR003591">
    <property type="entry name" value="Leu-rich_rpt_typical-subtyp"/>
</dbReference>
<dbReference type="EMBL" id="JADGJQ010000039">
    <property type="protein sequence ID" value="KAJ3176639.1"/>
    <property type="molecule type" value="Genomic_DNA"/>
</dbReference>
<protein>
    <submittedName>
        <fullName evidence="4">Leucine-rich repeat-containing protein 40</fullName>
    </submittedName>
</protein>
<dbReference type="SUPFAM" id="SSF52058">
    <property type="entry name" value="L domain-like"/>
    <property type="match status" value="2"/>
</dbReference>
<dbReference type="InterPro" id="IPR050216">
    <property type="entry name" value="LRR_domain-containing"/>
</dbReference>
<dbReference type="PANTHER" id="PTHR48051">
    <property type="match status" value="1"/>
</dbReference>
<evidence type="ECO:0000313" key="4">
    <source>
        <dbReference type="EMBL" id="KAJ3176639.1"/>
    </source>
</evidence>
<dbReference type="InterPro" id="IPR032675">
    <property type="entry name" value="LRR_dom_sf"/>
</dbReference>
<dbReference type="InterPro" id="IPR001611">
    <property type="entry name" value="Leu-rich_rpt"/>
</dbReference>
<keyword evidence="1" id="KW-0433">Leucine-rich repeat</keyword>
<feature type="compositionally biased region" description="Polar residues" evidence="3">
    <location>
        <begin position="410"/>
        <end position="424"/>
    </location>
</feature>
<feature type="region of interest" description="Disordered" evidence="3">
    <location>
        <begin position="1"/>
        <end position="22"/>
    </location>
</feature>
<dbReference type="SMART" id="SM00364">
    <property type="entry name" value="LRR_BAC"/>
    <property type="match status" value="7"/>
</dbReference>
<keyword evidence="5" id="KW-1185">Reference proteome</keyword>
<dbReference type="SMART" id="SM00369">
    <property type="entry name" value="LRR_TYP"/>
    <property type="match status" value="12"/>
</dbReference>
<organism evidence="4 5">
    <name type="scientific">Geranomyces variabilis</name>
    <dbReference type="NCBI Taxonomy" id="109894"/>
    <lineage>
        <taxon>Eukaryota</taxon>
        <taxon>Fungi</taxon>
        <taxon>Fungi incertae sedis</taxon>
        <taxon>Chytridiomycota</taxon>
        <taxon>Chytridiomycota incertae sedis</taxon>
        <taxon>Chytridiomycetes</taxon>
        <taxon>Spizellomycetales</taxon>
        <taxon>Powellomycetaceae</taxon>
        <taxon>Geranomyces</taxon>
    </lineage>
</organism>